<keyword evidence="9" id="KW-1185">Reference proteome</keyword>
<evidence type="ECO:0000256" key="5">
    <source>
        <dbReference type="ARBA" id="ARBA00022989"/>
    </source>
</evidence>
<evidence type="ECO:0000256" key="1">
    <source>
        <dbReference type="ARBA" id="ARBA00007150"/>
    </source>
</evidence>
<sequence length="240" mass="25848">MLHAHTAWWAHYLFDLAAWVGAALTARWQYRRWPDQAEALARITTPSYFVVLALGGVAGAWLAGSANSLRAIVAAPSHSLAGALAGAIVAVEGWKALHGVRGSTGGAFALPLATGIAIGRLGCFFTGLPDFTYGIPTEVPWAVDFGDGVGRHPVQLYEAATIAAFALLLVRARLRGADWARDHAFHALVLVYAGQRFVWEFFKPYPTLAGPLNLFHFLTLGLAAYAILWWRRDGAARAIG</sequence>
<feature type="transmembrane region" description="Helical" evidence="7">
    <location>
        <begin position="184"/>
        <end position="202"/>
    </location>
</feature>
<proteinExistence type="inferred from homology"/>
<keyword evidence="3 8" id="KW-0808">Transferase</keyword>
<feature type="transmembrane region" description="Helical" evidence="7">
    <location>
        <begin position="6"/>
        <end position="26"/>
    </location>
</feature>
<feature type="transmembrane region" description="Helical" evidence="7">
    <location>
        <begin position="106"/>
        <end position="128"/>
    </location>
</feature>
<dbReference type="EC" id="2.4.99.-" evidence="8"/>
<evidence type="ECO:0000256" key="4">
    <source>
        <dbReference type="ARBA" id="ARBA00022692"/>
    </source>
</evidence>
<dbReference type="Proteomes" id="UP001556118">
    <property type="component" value="Unassembled WGS sequence"/>
</dbReference>
<evidence type="ECO:0000256" key="7">
    <source>
        <dbReference type="SAM" id="Phobius"/>
    </source>
</evidence>
<dbReference type="PANTHER" id="PTHR30589">
    <property type="entry name" value="PROLIPOPROTEIN DIACYLGLYCERYL TRANSFERASE"/>
    <property type="match status" value="1"/>
</dbReference>
<feature type="transmembrane region" description="Helical" evidence="7">
    <location>
        <begin position="154"/>
        <end position="172"/>
    </location>
</feature>
<protein>
    <submittedName>
        <fullName evidence="8">Prolipoprotein diacylglyceryl transferase family protein</fullName>
        <ecNumber evidence="8">2.4.99.-</ecNumber>
    </submittedName>
</protein>
<comment type="similarity">
    <text evidence="1">Belongs to the Lgt family.</text>
</comment>
<feature type="transmembrane region" description="Helical" evidence="7">
    <location>
        <begin position="214"/>
        <end position="230"/>
    </location>
</feature>
<evidence type="ECO:0000256" key="6">
    <source>
        <dbReference type="ARBA" id="ARBA00023136"/>
    </source>
</evidence>
<evidence type="ECO:0000313" key="9">
    <source>
        <dbReference type="Proteomes" id="UP001556118"/>
    </source>
</evidence>
<evidence type="ECO:0000256" key="3">
    <source>
        <dbReference type="ARBA" id="ARBA00022679"/>
    </source>
</evidence>
<name>A0ABV3R7D7_9SPHN</name>
<keyword evidence="4 7" id="KW-0812">Transmembrane</keyword>
<dbReference type="InterPro" id="IPR001640">
    <property type="entry name" value="Lgt"/>
</dbReference>
<accession>A0ABV3R7D7</accession>
<comment type="caution">
    <text evidence="8">The sequence shown here is derived from an EMBL/GenBank/DDBJ whole genome shotgun (WGS) entry which is preliminary data.</text>
</comment>
<organism evidence="8 9">
    <name type="scientific">Novosphingobium rhizovicinum</name>
    <dbReference type="NCBI Taxonomy" id="3228928"/>
    <lineage>
        <taxon>Bacteria</taxon>
        <taxon>Pseudomonadati</taxon>
        <taxon>Pseudomonadota</taxon>
        <taxon>Alphaproteobacteria</taxon>
        <taxon>Sphingomonadales</taxon>
        <taxon>Sphingomonadaceae</taxon>
        <taxon>Novosphingobium</taxon>
    </lineage>
</organism>
<keyword evidence="2" id="KW-1003">Cell membrane</keyword>
<dbReference type="RefSeq" id="WP_367768011.1">
    <property type="nucleotide sequence ID" value="NZ_JBFNXR010000012.1"/>
</dbReference>
<dbReference type="GO" id="GO:0016757">
    <property type="term" value="F:glycosyltransferase activity"/>
    <property type="evidence" value="ECO:0007669"/>
    <property type="project" value="UniProtKB-KW"/>
</dbReference>
<evidence type="ECO:0000313" key="8">
    <source>
        <dbReference type="EMBL" id="MEW9853762.1"/>
    </source>
</evidence>
<dbReference type="Pfam" id="PF01790">
    <property type="entry name" value="LGT"/>
    <property type="match status" value="1"/>
</dbReference>
<keyword evidence="8" id="KW-0328">Glycosyltransferase</keyword>
<keyword evidence="5 7" id="KW-1133">Transmembrane helix</keyword>
<reference evidence="8 9" key="1">
    <citation type="submission" date="2024-06" db="EMBL/GenBank/DDBJ databases">
        <title>Novosphingobium rhizovicinus M1R2S20.</title>
        <authorList>
            <person name="Sun J.-Q."/>
        </authorList>
    </citation>
    <scope>NUCLEOTIDE SEQUENCE [LARGE SCALE GENOMIC DNA]</scope>
    <source>
        <strain evidence="8 9">M1R2S20</strain>
    </source>
</reference>
<gene>
    <name evidence="8" type="ORF">ABUH87_00950</name>
</gene>
<dbReference type="PANTHER" id="PTHR30589:SF0">
    <property type="entry name" value="PHOSPHATIDYLGLYCEROL--PROLIPOPROTEIN DIACYLGLYCERYL TRANSFERASE"/>
    <property type="match status" value="1"/>
</dbReference>
<keyword evidence="6 7" id="KW-0472">Membrane</keyword>
<feature type="transmembrane region" description="Helical" evidence="7">
    <location>
        <begin position="72"/>
        <end position="94"/>
    </location>
</feature>
<dbReference type="EMBL" id="JBFNXR010000012">
    <property type="protein sequence ID" value="MEW9853762.1"/>
    <property type="molecule type" value="Genomic_DNA"/>
</dbReference>
<feature type="transmembrane region" description="Helical" evidence="7">
    <location>
        <begin position="47"/>
        <end position="66"/>
    </location>
</feature>
<evidence type="ECO:0000256" key="2">
    <source>
        <dbReference type="ARBA" id="ARBA00022475"/>
    </source>
</evidence>